<evidence type="ECO:0000313" key="1">
    <source>
        <dbReference type="EMBL" id="MDT3405156.1"/>
    </source>
</evidence>
<dbReference type="Proteomes" id="UP001258315">
    <property type="component" value="Unassembled WGS sequence"/>
</dbReference>
<sequence>MEKLIGKKSTMVAVGAGHLGGAKGLIALLKAKGYQLKNIPFSFVKAK</sequence>
<keyword evidence="2" id="KW-1185">Reference proteome</keyword>
<name>A0ABU3H0E1_9SPHI</name>
<organism evidence="1 2">
    <name type="scientific">Mucilaginibacter terrae</name>
    <dbReference type="NCBI Taxonomy" id="1955052"/>
    <lineage>
        <taxon>Bacteria</taxon>
        <taxon>Pseudomonadati</taxon>
        <taxon>Bacteroidota</taxon>
        <taxon>Sphingobacteriia</taxon>
        <taxon>Sphingobacteriales</taxon>
        <taxon>Sphingobacteriaceae</taxon>
        <taxon>Mucilaginibacter</taxon>
    </lineage>
</organism>
<accession>A0ABU3H0E1</accession>
<evidence type="ECO:0000313" key="2">
    <source>
        <dbReference type="Proteomes" id="UP001258315"/>
    </source>
</evidence>
<dbReference type="RefSeq" id="WP_311953340.1">
    <property type="nucleotide sequence ID" value="NZ_JAVLVU010000001.1"/>
</dbReference>
<protein>
    <submittedName>
        <fullName evidence="1">Uncharacterized protein YbaP (TraB family)</fullName>
    </submittedName>
</protein>
<dbReference type="EMBL" id="JAVLVU010000001">
    <property type="protein sequence ID" value="MDT3405156.1"/>
    <property type="molecule type" value="Genomic_DNA"/>
</dbReference>
<dbReference type="InterPro" id="IPR002816">
    <property type="entry name" value="TraB/PrgY/GumN_fam"/>
</dbReference>
<gene>
    <name evidence="1" type="ORF">QE417_004228</name>
</gene>
<proteinExistence type="predicted"/>
<comment type="caution">
    <text evidence="1">The sequence shown here is derived from an EMBL/GenBank/DDBJ whole genome shotgun (WGS) entry which is preliminary data.</text>
</comment>
<dbReference type="Pfam" id="PF01963">
    <property type="entry name" value="TraB_PrgY_gumN"/>
    <property type="match status" value="1"/>
</dbReference>
<reference evidence="2" key="1">
    <citation type="submission" date="2023-07" db="EMBL/GenBank/DDBJ databases">
        <title>Functional and genomic diversity of the sorghum phyllosphere microbiome.</title>
        <authorList>
            <person name="Shade A."/>
        </authorList>
    </citation>
    <scope>NUCLEOTIDE SEQUENCE [LARGE SCALE GENOMIC DNA]</scope>
    <source>
        <strain evidence="2">SORGH_AS_0422</strain>
    </source>
</reference>